<reference evidence="1 2" key="1">
    <citation type="submission" date="2020-11" db="EMBL/GenBank/DDBJ databases">
        <title>Genomic insight of Alicyclobacillus mali FL 18 reveals a new arsenic-resistant strain, with potential in environmental biotechnology.</title>
        <authorList>
            <person name="Fiorentino G."/>
            <person name="Gallo G."/>
            <person name="Aulitto M."/>
        </authorList>
    </citation>
    <scope>NUCLEOTIDE SEQUENCE [LARGE SCALE GENOMIC DNA]</scope>
    <source>
        <strain evidence="1 2">FL 18</strain>
    </source>
</reference>
<proteinExistence type="predicted"/>
<comment type="caution">
    <text evidence="1">The sequence shown here is derived from an EMBL/GenBank/DDBJ whole genome shotgun (WGS) entry which is preliminary data.</text>
</comment>
<accession>A0ABS0F5B6</accession>
<dbReference type="Proteomes" id="UP000642910">
    <property type="component" value="Unassembled WGS sequence"/>
</dbReference>
<name>A0ABS0F5B6_9BACL</name>
<dbReference type="RefSeq" id="WP_195867954.1">
    <property type="nucleotide sequence ID" value="NZ_JADPKZ010000045.1"/>
</dbReference>
<keyword evidence="2" id="KW-1185">Reference proteome</keyword>
<dbReference type="EMBL" id="JADPKZ010000045">
    <property type="protein sequence ID" value="MBF8378479.1"/>
    <property type="molecule type" value="Genomic_DNA"/>
</dbReference>
<evidence type="ECO:0000313" key="1">
    <source>
        <dbReference type="EMBL" id="MBF8378479.1"/>
    </source>
</evidence>
<sequence length="209" mass="24486">MTKSMVMEGRICDPDVMLILTSPERTIERSDIVVQQNWVRGYGQDDSFPTPESAIECLRDEDVIGWRVFWLGLLLRCLLHNSSEIRDFVHEQFPQDWVSDVEEADISGWYPAVRRNFEKASDVLDEIDEHLTAIDQWLFIAYDGLEAYDAAGSYMPIRALIGFWFDRLRRWGRLRSKIFLRSDLFDIGRLNFPDASKIVGHLVRLDERR</sequence>
<evidence type="ECO:0000313" key="2">
    <source>
        <dbReference type="Proteomes" id="UP000642910"/>
    </source>
</evidence>
<protein>
    <submittedName>
        <fullName evidence="1">Uncharacterized protein</fullName>
    </submittedName>
</protein>
<gene>
    <name evidence="1" type="ORF">IW967_11500</name>
</gene>
<organism evidence="1 2">
    <name type="scientific">Alicyclobacillus mali</name>
    <name type="common">ex Roth et al. 2021</name>
    <dbReference type="NCBI Taxonomy" id="1123961"/>
    <lineage>
        <taxon>Bacteria</taxon>
        <taxon>Bacillati</taxon>
        <taxon>Bacillota</taxon>
        <taxon>Bacilli</taxon>
        <taxon>Bacillales</taxon>
        <taxon>Alicyclobacillaceae</taxon>
        <taxon>Alicyclobacillus</taxon>
    </lineage>
</organism>